<keyword evidence="18" id="KW-0479">Metal-binding</keyword>
<keyword evidence="8 20" id="KW-0418">Kinase</keyword>
<keyword evidence="9 17" id="KW-0067">ATP-binding</keyword>
<feature type="binding site" evidence="17">
    <location>
        <position position="74"/>
    </location>
    <ligand>
        <name>ATP</name>
        <dbReference type="ChEBI" id="CHEBI:30616"/>
    </ligand>
</feature>
<dbReference type="GO" id="GO:0005886">
    <property type="term" value="C:plasma membrane"/>
    <property type="evidence" value="ECO:0007669"/>
    <property type="project" value="UniProtKB-SubCell"/>
</dbReference>
<comment type="subcellular location">
    <subcellularLocation>
        <location evidence="1">Cell membrane</location>
        <topology evidence="1">Multi-pass membrane protein</topology>
    </subcellularLocation>
</comment>
<keyword evidence="11" id="KW-0443">Lipid metabolism</keyword>
<keyword evidence="12 19" id="KW-0472">Membrane</keyword>
<feature type="binding site" evidence="17">
    <location>
        <position position="26"/>
    </location>
    <ligand>
        <name>ATP</name>
        <dbReference type="ChEBI" id="CHEBI:30616"/>
    </ligand>
</feature>
<dbReference type="Proteomes" id="UP000076796">
    <property type="component" value="Unassembled WGS sequence"/>
</dbReference>
<reference evidence="20" key="1">
    <citation type="journal article" date="2016" name="Genome Announc.">
        <title>Draft genomes of two strains of Paenibacillus glucanolyticus with capability to degrade lignocellulose.</title>
        <authorList>
            <person name="Mathews S.L."/>
            <person name="Pawlak J."/>
            <person name="Grunden A.M."/>
        </authorList>
    </citation>
    <scope>NUCLEOTIDE SEQUENCE [LARGE SCALE GENOMIC DNA]</scope>
    <source>
        <strain evidence="20">SLM1</strain>
    </source>
</reference>
<dbReference type="RefSeq" id="WP_006209029.1">
    <property type="nucleotide sequence ID" value="NZ_CP147845.1"/>
</dbReference>
<comment type="cofactor">
    <cofactor evidence="18">
        <name>Mg(2+)</name>
        <dbReference type="ChEBI" id="CHEBI:18420"/>
    </cofactor>
    <text evidence="18">Mn(2+), Zn(2+), Cd(2+) and Co(2+) support activity to lesser extents.</text>
</comment>
<keyword evidence="3" id="KW-1003">Cell membrane</keyword>
<dbReference type="InterPro" id="IPR033717">
    <property type="entry name" value="UDPK"/>
</dbReference>
<keyword evidence="18" id="KW-0460">Magnesium</keyword>
<keyword evidence="7 17" id="KW-0547">Nucleotide-binding</keyword>
<dbReference type="STRING" id="59843.A3958_17385"/>
<sequence>MKPHRQSLYKAFGCALRGIVTAVKTERNMKIHMAAALIVLIAAALLHLDRMSWLFLILAIAIVFIAELMNTAIEAVVDLISPQKHVLARLAKDTAAGAALVAAAFAVMVGLLVFYQPVWEWIQSMTN</sequence>
<dbReference type="Gene3D" id="1.10.287.3610">
    <property type="match status" value="1"/>
</dbReference>
<keyword evidence="14" id="KW-1208">Phospholipid metabolism</keyword>
<dbReference type="InterPro" id="IPR000829">
    <property type="entry name" value="DAGK"/>
</dbReference>
<feature type="binding site" evidence="18">
    <location>
        <position position="74"/>
    </location>
    <ligand>
        <name>a divalent metal cation</name>
        <dbReference type="ChEBI" id="CHEBI:60240"/>
    </ligand>
</feature>
<evidence type="ECO:0000256" key="12">
    <source>
        <dbReference type="ARBA" id="ARBA00023136"/>
    </source>
</evidence>
<dbReference type="AlphaFoldDB" id="A0A163KZR5"/>
<evidence type="ECO:0000256" key="13">
    <source>
        <dbReference type="ARBA" id="ARBA00023209"/>
    </source>
</evidence>
<evidence type="ECO:0000313" key="20">
    <source>
        <dbReference type="EMBL" id="KZS47676.1"/>
    </source>
</evidence>
<dbReference type="PANTHER" id="PTHR34299">
    <property type="entry name" value="DIACYLGLYCEROL KINASE"/>
    <property type="match status" value="1"/>
</dbReference>
<dbReference type="PANTHER" id="PTHR34299:SF1">
    <property type="entry name" value="DIACYLGLYCEROL KINASE"/>
    <property type="match status" value="1"/>
</dbReference>
<evidence type="ECO:0000256" key="5">
    <source>
        <dbReference type="ARBA" id="ARBA00022679"/>
    </source>
</evidence>
<proteinExistence type="inferred from homology"/>
<evidence type="ECO:0000313" key="21">
    <source>
        <dbReference type="Proteomes" id="UP000076796"/>
    </source>
</evidence>
<name>A0A163KZR5_9BACL</name>
<evidence type="ECO:0000256" key="15">
    <source>
        <dbReference type="PIRSR" id="PIRSR600829-1"/>
    </source>
</evidence>
<evidence type="ECO:0000256" key="14">
    <source>
        <dbReference type="ARBA" id="ARBA00023264"/>
    </source>
</evidence>
<keyword evidence="10 19" id="KW-1133">Transmembrane helix</keyword>
<dbReference type="GO" id="GO:0005524">
    <property type="term" value="F:ATP binding"/>
    <property type="evidence" value="ECO:0007669"/>
    <property type="project" value="UniProtKB-KW"/>
</dbReference>
<evidence type="ECO:0000256" key="9">
    <source>
        <dbReference type="ARBA" id="ARBA00022840"/>
    </source>
</evidence>
<evidence type="ECO:0000256" key="8">
    <source>
        <dbReference type="ARBA" id="ARBA00022777"/>
    </source>
</evidence>
<evidence type="ECO:0000256" key="11">
    <source>
        <dbReference type="ARBA" id="ARBA00023098"/>
    </source>
</evidence>
<feature type="active site" description="Proton acceptor" evidence="15">
    <location>
        <position position="67"/>
    </location>
</feature>
<keyword evidence="21" id="KW-1185">Reference proteome</keyword>
<evidence type="ECO:0000256" key="7">
    <source>
        <dbReference type="ARBA" id="ARBA00022741"/>
    </source>
</evidence>
<keyword evidence="13" id="KW-0594">Phospholipid biosynthesis</keyword>
<evidence type="ECO:0000256" key="1">
    <source>
        <dbReference type="ARBA" id="ARBA00004651"/>
    </source>
</evidence>
<comment type="similarity">
    <text evidence="2">Belongs to the bacterial diacylglycerol kinase family.</text>
</comment>
<evidence type="ECO:0000256" key="6">
    <source>
        <dbReference type="ARBA" id="ARBA00022692"/>
    </source>
</evidence>
<dbReference type="CDD" id="cd14265">
    <property type="entry name" value="UDPK_IM_like"/>
    <property type="match status" value="1"/>
</dbReference>
<dbReference type="GO" id="GO:0008654">
    <property type="term" value="P:phospholipid biosynthetic process"/>
    <property type="evidence" value="ECO:0007669"/>
    <property type="project" value="UniProtKB-KW"/>
</dbReference>
<evidence type="ECO:0000256" key="19">
    <source>
        <dbReference type="SAM" id="Phobius"/>
    </source>
</evidence>
<dbReference type="GO" id="GO:0016301">
    <property type="term" value="F:kinase activity"/>
    <property type="evidence" value="ECO:0007669"/>
    <property type="project" value="UniProtKB-KW"/>
</dbReference>
<accession>A0A163KZR5</accession>
<organism evidence="20 21">
    <name type="scientific">Paenibacillus glucanolyticus</name>
    <dbReference type="NCBI Taxonomy" id="59843"/>
    <lineage>
        <taxon>Bacteria</taxon>
        <taxon>Bacillati</taxon>
        <taxon>Bacillota</taxon>
        <taxon>Bacilli</taxon>
        <taxon>Bacillales</taxon>
        <taxon>Paenibacillaceae</taxon>
        <taxon>Paenibacillus</taxon>
    </lineage>
</organism>
<keyword evidence="5" id="KW-0808">Transferase</keyword>
<evidence type="ECO:0000256" key="3">
    <source>
        <dbReference type="ARBA" id="ARBA00022475"/>
    </source>
</evidence>
<feature type="transmembrane region" description="Helical" evidence="19">
    <location>
        <begin position="31"/>
        <end position="48"/>
    </location>
</feature>
<evidence type="ECO:0000256" key="16">
    <source>
        <dbReference type="PIRSR" id="PIRSR600829-2"/>
    </source>
</evidence>
<feature type="binding site" evidence="17">
    <location>
        <begin position="92"/>
        <end position="93"/>
    </location>
    <ligand>
        <name>ATP</name>
        <dbReference type="ChEBI" id="CHEBI:30616"/>
    </ligand>
</feature>
<evidence type="ECO:0000256" key="4">
    <source>
        <dbReference type="ARBA" id="ARBA00022516"/>
    </source>
</evidence>
<feature type="transmembrane region" description="Helical" evidence="19">
    <location>
        <begin position="54"/>
        <end position="73"/>
    </location>
</feature>
<evidence type="ECO:0000256" key="18">
    <source>
        <dbReference type="PIRSR" id="PIRSR600829-4"/>
    </source>
</evidence>
<dbReference type="OrthoDB" id="9789934at2"/>
<dbReference type="PROSITE" id="PS01069">
    <property type="entry name" value="DAGK_PROKAR"/>
    <property type="match status" value="1"/>
</dbReference>
<feature type="binding site" evidence="16">
    <location>
        <position position="67"/>
    </location>
    <ligand>
        <name>substrate</name>
    </ligand>
</feature>
<gene>
    <name evidence="20" type="ORF">AWU65_17970</name>
</gene>
<keyword evidence="6 19" id="KW-0812">Transmembrane</keyword>
<dbReference type="GeneID" id="97556877"/>
<dbReference type="InterPro" id="IPR036945">
    <property type="entry name" value="DAGK_sf"/>
</dbReference>
<keyword evidence="4" id="KW-0444">Lipid biosynthesis</keyword>
<evidence type="ECO:0000256" key="17">
    <source>
        <dbReference type="PIRSR" id="PIRSR600829-3"/>
    </source>
</evidence>
<evidence type="ECO:0000256" key="2">
    <source>
        <dbReference type="ARBA" id="ARBA00005967"/>
    </source>
</evidence>
<dbReference type="GO" id="GO:0046872">
    <property type="term" value="F:metal ion binding"/>
    <property type="evidence" value="ECO:0007669"/>
    <property type="project" value="UniProtKB-KW"/>
</dbReference>
<comment type="caution">
    <text evidence="20">The sequence shown here is derived from an EMBL/GenBank/DDBJ whole genome shotgun (WGS) entry which is preliminary data.</text>
</comment>
<feature type="binding site" evidence="18">
    <location>
        <position position="26"/>
    </location>
    <ligand>
        <name>a divalent metal cation</name>
        <dbReference type="ChEBI" id="CHEBI:60240"/>
    </ligand>
</feature>
<dbReference type="Pfam" id="PF01219">
    <property type="entry name" value="DAGK_prokar"/>
    <property type="match status" value="1"/>
</dbReference>
<evidence type="ECO:0000256" key="10">
    <source>
        <dbReference type="ARBA" id="ARBA00022989"/>
    </source>
</evidence>
<dbReference type="EMBL" id="LWMH01000001">
    <property type="protein sequence ID" value="KZS47676.1"/>
    <property type="molecule type" value="Genomic_DNA"/>
</dbReference>
<feature type="transmembrane region" description="Helical" evidence="19">
    <location>
        <begin position="94"/>
        <end position="115"/>
    </location>
</feature>
<protein>
    <submittedName>
        <fullName evidence="20">Diacylglycerol kinase</fullName>
    </submittedName>
</protein>